<feature type="transmembrane region" description="Helical" evidence="1">
    <location>
        <begin position="72"/>
        <end position="95"/>
    </location>
</feature>
<reference evidence="2" key="1">
    <citation type="submission" date="2020-07" db="EMBL/GenBank/DDBJ databases">
        <title>Multicomponent nature underlies the extraordinary mechanical properties of spider dragline silk.</title>
        <authorList>
            <person name="Kono N."/>
            <person name="Nakamura H."/>
            <person name="Mori M."/>
            <person name="Yoshida Y."/>
            <person name="Ohtoshi R."/>
            <person name="Malay A.D."/>
            <person name="Moran D.A.P."/>
            <person name="Tomita M."/>
            <person name="Numata K."/>
            <person name="Arakawa K."/>
        </authorList>
    </citation>
    <scope>NUCLEOTIDE SEQUENCE</scope>
</reference>
<protein>
    <submittedName>
        <fullName evidence="2">Uncharacterized protein</fullName>
    </submittedName>
</protein>
<keyword evidence="1" id="KW-1133">Transmembrane helix</keyword>
<dbReference type="Proteomes" id="UP000887116">
    <property type="component" value="Unassembled WGS sequence"/>
</dbReference>
<organism evidence="2 3">
    <name type="scientific">Trichonephila clavata</name>
    <name type="common">Joro spider</name>
    <name type="synonym">Nephila clavata</name>
    <dbReference type="NCBI Taxonomy" id="2740835"/>
    <lineage>
        <taxon>Eukaryota</taxon>
        <taxon>Metazoa</taxon>
        <taxon>Ecdysozoa</taxon>
        <taxon>Arthropoda</taxon>
        <taxon>Chelicerata</taxon>
        <taxon>Arachnida</taxon>
        <taxon>Araneae</taxon>
        <taxon>Araneomorphae</taxon>
        <taxon>Entelegynae</taxon>
        <taxon>Araneoidea</taxon>
        <taxon>Nephilidae</taxon>
        <taxon>Trichonephila</taxon>
    </lineage>
</organism>
<accession>A0A8X6HJR9</accession>
<feature type="transmembrane region" description="Helical" evidence="1">
    <location>
        <begin position="18"/>
        <end position="42"/>
    </location>
</feature>
<feature type="transmembrane region" description="Helical" evidence="1">
    <location>
        <begin position="107"/>
        <end position="128"/>
    </location>
</feature>
<evidence type="ECO:0000313" key="3">
    <source>
        <dbReference type="Proteomes" id="UP000887116"/>
    </source>
</evidence>
<dbReference type="AlphaFoldDB" id="A0A8X6HJR9"/>
<keyword evidence="3" id="KW-1185">Reference proteome</keyword>
<comment type="caution">
    <text evidence="2">The sequence shown here is derived from an EMBL/GenBank/DDBJ whole genome shotgun (WGS) entry which is preliminary data.</text>
</comment>
<name>A0A8X6HJR9_TRICU</name>
<dbReference type="EMBL" id="BMAO01018563">
    <property type="protein sequence ID" value="GFR24378.1"/>
    <property type="molecule type" value="Genomic_DNA"/>
</dbReference>
<evidence type="ECO:0000256" key="1">
    <source>
        <dbReference type="SAM" id="Phobius"/>
    </source>
</evidence>
<evidence type="ECO:0000313" key="2">
    <source>
        <dbReference type="EMBL" id="GFR24378.1"/>
    </source>
</evidence>
<feature type="transmembrane region" description="Helical" evidence="1">
    <location>
        <begin position="48"/>
        <end position="65"/>
    </location>
</feature>
<sequence>MEILIHILEEVILDVKRIVYFILFGGAVYHVLTSSLTTNMLIINSTSAVFYFICILSSILLIQGLKKGRCIILRFWIISLTVTSILELIFSFYSVIVSFTTLLAVRTGIHCVIKFINMYCVIFLIMVYRKPAPQRVQPTEGLNEMQLPVISRPQYERCTCASDPVFEFVYIGRSHVITRETAF</sequence>
<keyword evidence="1" id="KW-0812">Transmembrane</keyword>
<proteinExistence type="predicted"/>
<gene>
    <name evidence="2" type="ORF">TNCT_535571</name>
</gene>
<keyword evidence="1" id="KW-0472">Membrane</keyword>